<proteinExistence type="predicted"/>
<organism evidence="1 2">
    <name type="scientific">Ditylenchus dipsaci</name>
    <dbReference type="NCBI Taxonomy" id="166011"/>
    <lineage>
        <taxon>Eukaryota</taxon>
        <taxon>Metazoa</taxon>
        <taxon>Ecdysozoa</taxon>
        <taxon>Nematoda</taxon>
        <taxon>Chromadorea</taxon>
        <taxon>Rhabditida</taxon>
        <taxon>Tylenchina</taxon>
        <taxon>Tylenchomorpha</taxon>
        <taxon>Sphaerularioidea</taxon>
        <taxon>Anguinidae</taxon>
        <taxon>Anguininae</taxon>
        <taxon>Ditylenchus</taxon>
    </lineage>
</organism>
<dbReference type="WBParaSite" id="jg18141">
    <property type="protein sequence ID" value="jg18141"/>
    <property type="gene ID" value="jg18141"/>
</dbReference>
<reference evidence="2" key="1">
    <citation type="submission" date="2022-11" db="UniProtKB">
        <authorList>
            <consortium name="WormBaseParasite"/>
        </authorList>
    </citation>
    <scope>IDENTIFICATION</scope>
</reference>
<dbReference type="Proteomes" id="UP000887574">
    <property type="component" value="Unplaced"/>
</dbReference>
<dbReference type="AlphaFoldDB" id="A0A915DDQ2"/>
<sequence length="92" mass="10070">MGKCHPPSQVTATSMANCAEVVAPLNSALVLDDEPKLDLLCDSVSNHHHHSILQLIGELRVEDDKKITFSTTARSQENGVWSKVCSAMERAR</sequence>
<name>A0A915DDQ2_9BILA</name>
<keyword evidence="1" id="KW-1185">Reference proteome</keyword>
<evidence type="ECO:0000313" key="2">
    <source>
        <dbReference type="WBParaSite" id="jg18141"/>
    </source>
</evidence>
<protein>
    <submittedName>
        <fullName evidence="2">Uncharacterized protein</fullName>
    </submittedName>
</protein>
<evidence type="ECO:0000313" key="1">
    <source>
        <dbReference type="Proteomes" id="UP000887574"/>
    </source>
</evidence>
<accession>A0A915DDQ2</accession>